<keyword evidence="4" id="KW-1185">Reference proteome</keyword>
<gene>
    <name evidence="3" type="ORF">GCM10008023_19720</name>
</gene>
<dbReference type="Proteomes" id="UP000652430">
    <property type="component" value="Unassembled WGS sequence"/>
</dbReference>
<organism evidence="3 4">
    <name type="scientific">Sphingomonas glacialis</name>
    <dbReference type="NCBI Taxonomy" id="658225"/>
    <lineage>
        <taxon>Bacteria</taxon>
        <taxon>Pseudomonadati</taxon>
        <taxon>Pseudomonadota</taxon>
        <taxon>Alphaproteobacteria</taxon>
        <taxon>Sphingomonadales</taxon>
        <taxon>Sphingomonadaceae</taxon>
        <taxon>Sphingomonas</taxon>
    </lineage>
</organism>
<accession>A0ABQ3LHC3</accession>
<protein>
    <recommendedName>
        <fullName evidence="2">Peptidase M15A C-terminal domain-containing protein</fullName>
    </recommendedName>
</protein>
<dbReference type="Pfam" id="PF08291">
    <property type="entry name" value="Peptidase_M15_3"/>
    <property type="match status" value="1"/>
</dbReference>
<feature type="domain" description="Peptidase M15A C-terminal" evidence="2">
    <location>
        <begin position="4"/>
        <end position="63"/>
    </location>
</feature>
<feature type="compositionally biased region" description="Polar residues" evidence="1">
    <location>
        <begin position="1"/>
        <end position="11"/>
    </location>
</feature>
<dbReference type="RefSeq" id="WP_189676084.1">
    <property type="nucleotide sequence ID" value="NZ_BNAQ01000002.1"/>
</dbReference>
<sequence length="81" mass="8395">MKAPGTVTSGRRTVAGNAAVGGAPHSHHLDGDAVDYAGANLPDLQRYYAGTPARFLDEGNHIHVTLPGYGRVPLFGAIGSR</sequence>
<feature type="region of interest" description="Disordered" evidence="1">
    <location>
        <begin position="1"/>
        <end position="26"/>
    </location>
</feature>
<comment type="caution">
    <text evidence="3">The sequence shown here is derived from an EMBL/GenBank/DDBJ whole genome shotgun (WGS) entry which is preliminary data.</text>
</comment>
<dbReference type="EMBL" id="BNAQ01000002">
    <property type="protein sequence ID" value="GHH16099.1"/>
    <property type="molecule type" value="Genomic_DNA"/>
</dbReference>
<dbReference type="Gene3D" id="3.30.1380.10">
    <property type="match status" value="1"/>
</dbReference>
<dbReference type="InterPro" id="IPR013230">
    <property type="entry name" value="Peptidase_M15A_C"/>
</dbReference>
<evidence type="ECO:0000313" key="3">
    <source>
        <dbReference type="EMBL" id="GHH16099.1"/>
    </source>
</evidence>
<evidence type="ECO:0000256" key="1">
    <source>
        <dbReference type="SAM" id="MobiDB-lite"/>
    </source>
</evidence>
<evidence type="ECO:0000313" key="4">
    <source>
        <dbReference type="Proteomes" id="UP000652430"/>
    </source>
</evidence>
<reference evidence="4" key="1">
    <citation type="journal article" date="2019" name="Int. J. Syst. Evol. Microbiol.">
        <title>The Global Catalogue of Microorganisms (GCM) 10K type strain sequencing project: providing services to taxonomists for standard genome sequencing and annotation.</title>
        <authorList>
            <consortium name="The Broad Institute Genomics Platform"/>
            <consortium name="The Broad Institute Genome Sequencing Center for Infectious Disease"/>
            <person name="Wu L."/>
            <person name="Ma J."/>
        </authorList>
    </citation>
    <scope>NUCLEOTIDE SEQUENCE [LARGE SCALE GENOMIC DNA]</scope>
    <source>
        <strain evidence="4">CGMCC 1.8957</strain>
    </source>
</reference>
<dbReference type="InterPro" id="IPR009045">
    <property type="entry name" value="Zn_M74/Hedgehog-like"/>
</dbReference>
<dbReference type="SUPFAM" id="SSF55166">
    <property type="entry name" value="Hedgehog/DD-peptidase"/>
    <property type="match status" value="1"/>
</dbReference>
<proteinExistence type="predicted"/>
<name>A0ABQ3LHC3_9SPHN</name>
<evidence type="ECO:0000259" key="2">
    <source>
        <dbReference type="Pfam" id="PF08291"/>
    </source>
</evidence>